<dbReference type="Proteomes" id="UP000292136">
    <property type="component" value="Unassembled WGS sequence"/>
</dbReference>
<sequence length="213" mass="23444">MSPPPSSPRRPGRPRSTDVDSREKLLAAALLAFSELGFAGASLRAIAVSAGFDVAMIFHHFGSKEGLWQAVVESMAADFQQSLSHELVPLMEGDWPIAERVTRVLDVFVEKLIERPAVTMLIMREMPLPGERRDFLVARLLRPSCDGLVPFWLEAMEAGLLRPSDPVLFHVGIFGAMAMILAFRDVLPRLGSAEMDLAEIKAHLYRGLLADPA</sequence>
<dbReference type="InterPro" id="IPR001647">
    <property type="entry name" value="HTH_TetR"/>
</dbReference>
<evidence type="ECO:0000256" key="2">
    <source>
        <dbReference type="ARBA" id="ARBA00023125"/>
    </source>
</evidence>
<evidence type="ECO:0000313" key="6">
    <source>
        <dbReference type="EMBL" id="RZT89687.1"/>
    </source>
</evidence>
<keyword evidence="7" id="KW-1185">Reference proteome</keyword>
<dbReference type="PANTHER" id="PTHR30055:SF234">
    <property type="entry name" value="HTH-TYPE TRANSCRIPTIONAL REGULATOR BETI"/>
    <property type="match status" value="1"/>
</dbReference>
<dbReference type="Pfam" id="PF00440">
    <property type="entry name" value="TetR_N"/>
    <property type="match status" value="1"/>
</dbReference>
<dbReference type="InterPro" id="IPR036271">
    <property type="entry name" value="Tet_transcr_reg_TetR-rel_C_sf"/>
</dbReference>
<dbReference type="PRINTS" id="PR00455">
    <property type="entry name" value="HTHTETR"/>
</dbReference>
<feature type="domain" description="HTH tetR-type" evidence="5">
    <location>
        <begin position="19"/>
        <end position="79"/>
    </location>
</feature>
<keyword evidence="2 4" id="KW-0238">DNA-binding</keyword>
<feature type="DNA-binding region" description="H-T-H motif" evidence="4">
    <location>
        <begin position="42"/>
        <end position="61"/>
    </location>
</feature>
<dbReference type="Gene3D" id="1.10.357.10">
    <property type="entry name" value="Tetracycline Repressor, domain 2"/>
    <property type="match status" value="1"/>
</dbReference>
<proteinExistence type="predicted"/>
<gene>
    <name evidence="6" type="ORF">EV678_0480</name>
</gene>
<dbReference type="PANTHER" id="PTHR30055">
    <property type="entry name" value="HTH-TYPE TRANSCRIPTIONAL REGULATOR RUTR"/>
    <property type="match status" value="1"/>
</dbReference>
<keyword evidence="1" id="KW-0805">Transcription regulation</keyword>
<dbReference type="SUPFAM" id="SSF46689">
    <property type="entry name" value="Homeodomain-like"/>
    <property type="match status" value="1"/>
</dbReference>
<evidence type="ECO:0000259" key="5">
    <source>
        <dbReference type="PROSITE" id="PS50977"/>
    </source>
</evidence>
<evidence type="ECO:0000256" key="4">
    <source>
        <dbReference type="PROSITE-ProRule" id="PRU00335"/>
    </source>
</evidence>
<dbReference type="EMBL" id="SHKM01000001">
    <property type="protein sequence ID" value="RZT89687.1"/>
    <property type="molecule type" value="Genomic_DNA"/>
</dbReference>
<evidence type="ECO:0000256" key="3">
    <source>
        <dbReference type="ARBA" id="ARBA00023163"/>
    </source>
</evidence>
<dbReference type="PROSITE" id="PS50977">
    <property type="entry name" value="HTH_TETR_2"/>
    <property type="match status" value="1"/>
</dbReference>
<comment type="caution">
    <text evidence="6">The sequence shown here is derived from an EMBL/GenBank/DDBJ whole genome shotgun (WGS) entry which is preliminary data.</text>
</comment>
<reference evidence="6 7" key="1">
    <citation type="submission" date="2019-02" db="EMBL/GenBank/DDBJ databases">
        <title>Genomic Encyclopedia of Type Strains, Phase IV (KMG-IV): sequencing the most valuable type-strain genomes for metagenomic binning, comparative biology and taxonomic classification.</title>
        <authorList>
            <person name="Goeker M."/>
        </authorList>
    </citation>
    <scope>NUCLEOTIDE SEQUENCE [LARGE SCALE GENOMIC DNA]</scope>
    <source>
        <strain evidence="6 7">DSM 21223</strain>
    </source>
</reference>
<dbReference type="InterPro" id="IPR050109">
    <property type="entry name" value="HTH-type_TetR-like_transc_reg"/>
</dbReference>
<name>A0ABY0IQ35_9RHOO</name>
<evidence type="ECO:0000313" key="7">
    <source>
        <dbReference type="Proteomes" id="UP000292136"/>
    </source>
</evidence>
<evidence type="ECO:0000256" key="1">
    <source>
        <dbReference type="ARBA" id="ARBA00023015"/>
    </source>
</evidence>
<accession>A0ABY0IQ35</accession>
<keyword evidence="3" id="KW-0804">Transcription</keyword>
<dbReference type="SUPFAM" id="SSF48498">
    <property type="entry name" value="Tetracyclin repressor-like, C-terminal domain"/>
    <property type="match status" value="1"/>
</dbReference>
<organism evidence="6 7">
    <name type="scientific">Azospira oryzae</name>
    <dbReference type="NCBI Taxonomy" id="146939"/>
    <lineage>
        <taxon>Bacteria</taxon>
        <taxon>Pseudomonadati</taxon>
        <taxon>Pseudomonadota</taxon>
        <taxon>Betaproteobacteria</taxon>
        <taxon>Rhodocyclales</taxon>
        <taxon>Rhodocyclaceae</taxon>
        <taxon>Azospira</taxon>
    </lineage>
</organism>
<dbReference type="InterPro" id="IPR009057">
    <property type="entry name" value="Homeodomain-like_sf"/>
</dbReference>
<protein>
    <submittedName>
        <fullName evidence="6">TetR family transcriptional regulator</fullName>
    </submittedName>
</protein>